<dbReference type="VEuPathDB" id="VectorBase:HLOH_041557"/>
<evidence type="ECO:0000313" key="1">
    <source>
        <dbReference type="EMBL" id="KAH9384467.1"/>
    </source>
</evidence>
<dbReference type="OrthoDB" id="6512366at2759"/>
<protein>
    <submittedName>
        <fullName evidence="1">Uncharacterized protein</fullName>
    </submittedName>
</protein>
<proteinExistence type="predicted"/>
<reference evidence="1 2" key="1">
    <citation type="journal article" date="2020" name="Cell">
        <title>Large-Scale Comparative Analyses of Tick Genomes Elucidate Their Genetic Diversity and Vector Capacities.</title>
        <authorList>
            <consortium name="Tick Genome and Microbiome Consortium (TIGMIC)"/>
            <person name="Jia N."/>
            <person name="Wang J."/>
            <person name="Shi W."/>
            <person name="Du L."/>
            <person name="Sun Y."/>
            <person name="Zhan W."/>
            <person name="Jiang J.F."/>
            <person name="Wang Q."/>
            <person name="Zhang B."/>
            <person name="Ji P."/>
            <person name="Bell-Sakyi L."/>
            <person name="Cui X.M."/>
            <person name="Yuan T.T."/>
            <person name="Jiang B.G."/>
            <person name="Yang W.F."/>
            <person name="Lam T.T."/>
            <person name="Chang Q.C."/>
            <person name="Ding S.J."/>
            <person name="Wang X.J."/>
            <person name="Zhu J.G."/>
            <person name="Ruan X.D."/>
            <person name="Zhao L."/>
            <person name="Wei J.T."/>
            <person name="Ye R.Z."/>
            <person name="Que T.C."/>
            <person name="Du C.H."/>
            <person name="Zhou Y.H."/>
            <person name="Cheng J.X."/>
            <person name="Dai P.F."/>
            <person name="Guo W.B."/>
            <person name="Han X.H."/>
            <person name="Huang E.J."/>
            <person name="Li L.F."/>
            <person name="Wei W."/>
            <person name="Gao Y.C."/>
            <person name="Liu J.Z."/>
            <person name="Shao H.Z."/>
            <person name="Wang X."/>
            <person name="Wang C.C."/>
            <person name="Yang T.C."/>
            <person name="Huo Q.B."/>
            <person name="Li W."/>
            <person name="Chen H.Y."/>
            <person name="Chen S.E."/>
            <person name="Zhou L.G."/>
            <person name="Ni X.B."/>
            <person name="Tian J.H."/>
            <person name="Sheng Y."/>
            <person name="Liu T."/>
            <person name="Pan Y.S."/>
            <person name="Xia L.Y."/>
            <person name="Li J."/>
            <person name="Zhao F."/>
            <person name="Cao W.C."/>
        </authorList>
    </citation>
    <scope>NUCLEOTIDE SEQUENCE [LARGE SCALE GENOMIC DNA]</scope>
    <source>
        <strain evidence="1">HaeL-2018</strain>
    </source>
</reference>
<comment type="caution">
    <text evidence="1">The sequence shown here is derived from an EMBL/GenBank/DDBJ whole genome shotgun (WGS) entry which is preliminary data.</text>
</comment>
<evidence type="ECO:0000313" key="2">
    <source>
        <dbReference type="Proteomes" id="UP000821853"/>
    </source>
</evidence>
<dbReference type="Proteomes" id="UP000821853">
    <property type="component" value="Unassembled WGS sequence"/>
</dbReference>
<dbReference type="EMBL" id="JABSTR010002473">
    <property type="protein sequence ID" value="KAH9384467.1"/>
    <property type="molecule type" value="Genomic_DNA"/>
</dbReference>
<sequence length="302" mass="33239">MCHCGVKEWRSQPMQAKYAMGNVELAAAIVFTGCSPMQIIRFLQNAGICCFCERTFHRLQALYLLPAVDQVWKKQQVALLEAMKASGTGAKLAGDSRADSPGHCAKFGTYSLLDTTLNKIVDVKLVEAGLKKKLAAAAKVRGCDGELAVAVWLSMLNHVQDIHDGHSELYRTCQHGQLQPRKWIYPGTDAYDKLRSIVSTKRLLDDIRQVSPNFQTSGVESFHAIINRFAPKALSFSSAGMEARCTLAALHYNENAGRDQAVTKAGEPRWQLNMPKAGTGDCTVVAIKKPPTYSAYILAFKF</sequence>
<dbReference type="PANTHER" id="PTHR31751">
    <property type="entry name" value="SI:CH211-108C17.2-RELATED-RELATED"/>
    <property type="match status" value="1"/>
</dbReference>
<keyword evidence="2" id="KW-1185">Reference proteome</keyword>
<dbReference type="OMA" id="QYNENAD"/>
<dbReference type="AlphaFoldDB" id="A0A9J6H9U5"/>
<accession>A0A9J6H9U5</accession>
<gene>
    <name evidence="1" type="ORF">HPB48_026475</name>
</gene>
<dbReference type="PANTHER" id="PTHR31751:SF42">
    <property type="entry name" value="PROTEIN CBG10204"/>
    <property type="match status" value="1"/>
</dbReference>
<organism evidence="1 2">
    <name type="scientific">Haemaphysalis longicornis</name>
    <name type="common">Bush tick</name>
    <dbReference type="NCBI Taxonomy" id="44386"/>
    <lineage>
        <taxon>Eukaryota</taxon>
        <taxon>Metazoa</taxon>
        <taxon>Ecdysozoa</taxon>
        <taxon>Arthropoda</taxon>
        <taxon>Chelicerata</taxon>
        <taxon>Arachnida</taxon>
        <taxon>Acari</taxon>
        <taxon>Parasitiformes</taxon>
        <taxon>Ixodida</taxon>
        <taxon>Ixodoidea</taxon>
        <taxon>Ixodidae</taxon>
        <taxon>Haemaphysalinae</taxon>
        <taxon>Haemaphysalis</taxon>
    </lineage>
</organism>
<name>A0A9J6H9U5_HAELO</name>